<gene>
    <name evidence="3" type="ORF">FF38_00729</name>
</gene>
<evidence type="ECO:0000313" key="4">
    <source>
        <dbReference type="Proteomes" id="UP000037069"/>
    </source>
</evidence>
<proteinExistence type="predicted"/>
<feature type="signal peptide" evidence="2">
    <location>
        <begin position="1"/>
        <end position="23"/>
    </location>
</feature>
<evidence type="ECO:0000313" key="3">
    <source>
        <dbReference type="EMBL" id="KNC34416.1"/>
    </source>
</evidence>
<feature type="chain" id="PRO_5005536856" description="DUF4794 domain-containing protein" evidence="2">
    <location>
        <begin position="24"/>
        <end position="269"/>
    </location>
</feature>
<evidence type="ECO:0000256" key="1">
    <source>
        <dbReference type="SAM" id="MobiDB-lite"/>
    </source>
</evidence>
<dbReference type="OMA" id="HHVYHRN"/>
<dbReference type="OrthoDB" id="8016813at2759"/>
<feature type="compositionally biased region" description="Low complexity" evidence="1">
    <location>
        <begin position="198"/>
        <end position="210"/>
    </location>
</feature>
<keyword evidence="2" id="KW-0732">Signal</keyword>
<comment type="caution">
    <text evidence="3">The sequence shown here is derived from an EMBL/GenBank/DDBJ whole genome shotgun (WGS) entry which is preliminary data.</text>
</comment>
<reference evidence="3 4" key="1">
    <citation type="journal article" date="2015" name="Nat. Commun.">
        <title>Lucilia cuprina genome unlocks parasitic fly biology to underpin future interventions.</title>
        <authorList>
            <person name="Anstead C.A."/>
            <person name="Korhonen P.K."/>
            <person name="Young N.D."/>
            <person name="Hall R.S."/>
            <person name="Jex A.R."/>
            <person name="Murali S.C."/>
            <person name="Hughes D.S."/>
            <person name="Lee S.F."/>
            <person name="Perry T."/>
            <person name="Stroehlein A.J."/>
            <person name="Ansell B.R."/>
            <person name="Breugelmans B."/>
            <person name="Hofmann A."/>
            <person name="Qu J."/>
            <person name="Dugan S."/>
            <person name="Lee S.L."/>
            <person name="Chao H."/>
            <person name="Dinh H."/>
            <person name="Han Y."/>
            <person name="Doddapaneni H.V."/>
            <person name="Worley K.C."/>
            <person name="Muzny D.M."/>
            <person name="Ioannidis P."/>
            <person name="Waterhouse R.M."/>
            <person name="Zdobnov E.M."/>
            <person name="James P.J."/>
            <person name="Bagnall N.H."/>
            <person name="Kotze A.C."/>
            <person name="Gibbs R.A."/>
            <person name="Richards S."/>
            <person name="Batterham P."/>
            <person name="Gasser R.B."/>
        </authorList>
    </citation>
    <scope>NUCLEOTIDE SEQUENCE [LARGE SCALE GENOMIC DNA]</scope>
    <source>
        <strain evidence="3 4">LS</strain>
        <tissue evidence="3">Full body</tissue>
    </source>
</reference>
<accession>A0A0L0CQA5</accession>
<organism evidence="3 4">
    <name type="scientific">Lucilia cuprina</name>
    <name type="common">Green bottle fly</name>
    <name type="synonym">Australian sheep blowfly</name>
    <dbReference type="NCBI Taxonomy" id="7375"/>
    <lineage>
        <taxon>Eukaryota</taxon>
        <taxon>Metazoa</taxon>
        <taxon>Ecdysozoa</taxon>
        <taxon>Arthropoda</taxon>
        <taxon>Hexapoda</taxon>
        <taxon>Insecta</taxon>
        <taxon>Pterygota</taxon>
        <taxon>Neoptera</taxon>
        <taxon>Endopterygota</taxon>
        <taxon>Diptera</taxon>
        <taxon>Brachycera</taxon>
        <taxon>Muscomorpha</taxon>
        <taxon>Oestroidea</taxon>
        <taxon>Calliphoridae</taxon>
        <taxon>Luciliinae</taxon>
        <taxon>Lucilia</taxon>
    </lineage>
</organism>
<keyword evidence="4" id="KW-1185">Reference proteome</keyword>
<name>A0A0L0CQA5_LUCCU</name>
<evidence type="ECO:0008006" key="5">
    <source>
        <dbReference type="Google" id="ProtNLM"/>
    </source>
</evidence>
<dbReference type="Proteomes" id="UP000037069">
    <property type="component" value="Unassembled WGS sequence"/>
</dbReference>
<feature type="region of interest" description="Disordered" evidence="1">
    <location>
        <begin position="187"/>
        <end position="213"/>
    </location>
</feature>
<protein>
    <recommendedName>
        <fullName evidence="5">DUF4794 domain-containing protein</fullName>
    </recommendedName>
</protein>
<dbReference type="EMBL" id="JRES01000067">
    <property type="protein sequence ID" value="KNC34416.1"/>
    <property type="molecule type" value="Genomic_DNA"/>
</dbReference>
<dbReference type="AlphaFoldDB" id="A0A0L0CQA5"/>
<sequence>MKCKKILVKILIIAIVLLSLCEARGGRRGGSFGGLFGSWRKYKKPSSGGGTSRRIVSSSPVHTPITKAMHENKKSSSSDKFQKNFKGSNYYNTPPLPTGGSYYHNTAALPGNAIYVAQAPPRGSEFGDFLTGYLTGRLLTMGFSSPHYHVTHVYRDNPSAAENTAKPNNTNTTEKPFNVPLAEITTTTVSSGDRETRSTTTTQLPLSTTEPPAPTYGIICMPMLINETNENGETVQNERTVCYPAPAPPTPQNEMKSKPVEIAGDIMDH</sequence>
<evidence type="ECO:0000256" key="2">
    <source>
        <dbReference type="SAM" id="SignalP"/>
    </source>
</evidence>